<evidence type="ECO:0000256" key="1">
    <source>
        <dbReference type="SAM" id="MobiDB-lite"/>
    </source>
</evidence>
<comment type="caution">
    <text evidence="2">The sequence shown here is derived from an EMBL/GenBank/DDBJ whole genome shotgun (WGS) entry which is preliminary data.</text>
</comment>
<dbReference type="Proteomes" id="UP000662200">
    <property type="component" value="Unassembled WGS sequence"/>
</dbReference>
<reference evidence="2" key="1">
    <citation type="journal article" date="2014" name="Int. J. Syst. Evol. Microbiol.">
        <title>Complete genome sequence of Corynebacterium casei LMG S-19264T (=DSM 44701T), isolated from a smear-ripened cheese.</title>
        <authorList>
            <consortium name="US DOE Joint Genome Institute (JGI-PGF)"/>
            <person name="Walter F."/>
            <person name="Albersmeier A."/>
            <person name="Kalinowski J."/>
            <person name="Ruckert C."/>
        </authorList>
    </citation>
    <scope>NUCLEOTIDE SEQUENCE</scope>
    <source>
        <strain evidence="2">JCM 3091</strain>
    </source>
</reference>
<sequence length="63" mass="7236">MRRHGRKARRPAAAALRGTHRDGKHSAKQADTIGPTGYWVERAGSAWRRRNQIRATGERYRKP</sequence>
<name>A0A8J3FFU0_9ACTN</name>
<dbReference type="EMBL" id="BMQC01000001">
    <property type="protein sequence ID" value="GGK14264.1"/>
    <property type="molecule type" value="Genomic_DNA"/>
</dbReference>
<keyword evidence="3" id="KW-1185">Reference proteome</keyword>
<proteinExistence type="predicted"/>
<evidence type="ECO:0000313" key="3">
    <source>
        <dbReference type="Proteomes" id="UP000662200"/>
    </source>
</evidence>
<feature type="region of interest" description="Disordered" evidence="1">
    <location>
        <begin position="1"/>
        <end position="36"/>
    </location>
</feature>
<protein>
    <submittedName>
        <fullName evidence="2">Uncharacterized protein</fullName>
    </submittedName>
</protein>
<organism evidence="2 3">
    <name type="scientific">Pilimelia terevasa</name>
    <dbReference type="NCBI Taxonomy" id="53372"/>
    <lineage>
        <taxon>Bacteria</taxon>
        <taxon>Bacillati</taxon>
        <taxon>Actinomycetota</taxon>
        <taxon>Actinomycetes</taxon>
        <taxon>Micromonosporales</taxon>
        <taxon>Micromonosporaceae</taxon>
        <taxon>Pilimelia</taxon>
    </lineage>
</organism>
<accession>A0A8J3FFU0</accession>
<gene>
    <name evidence="2" type="ORF">GCM10010124_03530</name>
</gene>
<feature type="compositionally biased region" description="Basic residues" evidence="1">
    <location>
        <begin position="1"/>
        <end position="10"/>
    </location>
</feature>
<evidence type="ECO:0000313" key="2">
    <source>
        <dbReference type="EMBL" id="GGK14264.1"/>
    </source>
</evidence>
<reference evidence="2" key="2">
    <citation type="submission" date="2020-09" db="EMBL/GenBank/DDBJ databases">
        <authorList>
            <person name="Sun Q."/>
            <person name="Ohkuma M."/>
        </authorList>
    </citation>
    <scope>NUCLEOTIDE SEQUENCE</scope>
    <source>
        <strain evidence="2">JCM 3091</strain>
    </source>
</reference>
<dbReference type="AlphaFoldDB" id="A0A8J3FFU0"/>